<dbReference type="GeneID" id="93090695"/>
<dbReference type="SUPFAM" id="SSF52172">
    <property type="entry name" value="CheY-like"/>
    <property type="match status" value="1"/>
</dbReference>
<dbReference type="Gene3D" id="1.10.10.60">
    <property type="entry name" value="Homeodomain-like"/>
    <property type="match status" value="1"/>
</dbReference>
<evidence type="ECO:0000313" key="3">
    <source>
        <dbReference type="Proteomes" id="UP000254920"/>
    </source>
</evidence>
<proteinExistence type="predicted"/>
<dbReference type="InterPro" id="IPR011006">
    <property type="entry name" value="CheY-like_superfamily"/>
</dbReference>
<dbReference type="STRING" id="32024.GCA_000788295_00180"/>
<dbReference type="Gene3D" id="3.40.50.2300">
    <property type="match status" value="1"/>
</dbReference>
<keyword evidence="3" id="KW-1185">Reference proteome</keyword>
<dbReference type="RefSeq" id="WP_089182522.1">
    <property type="nucleotide sequence ID" value="NZ_CP043427.1"/>
</dbReference>
<dbReference type="InterPro" id="IPR001789">
    <property type="entry name" value="Sig_transdc_resp-reg_receiver"/>
</dbReference>
<dbReference type="EMBL" id="UFVD01000001">
    <property type="protein sequence ID" value="SUX09894.1"/>
    <property type="molecule type" value="Genomic_DNA"/>
</dbReference>
<accession>A0A381DHB8</accession>
<dbReference type="PROSITE" id="PS50110">
    <property type="entry name" value="RESPONSE_REGULATORY"/>
    <property type="match status" value="1"/>
</dbReference>
<evidence type="ECO:0000313" key="2">
    <source>
        <dbReference type="EMBL" id="SUX09894.1"/>
    </source>
</evidence>
<protein>
    <submittedName>
        <fullName evidence="2">Possible two-component regulator</fullName>
    </submittedName>
</protein>
<reference evidence="2 3" key="1">
    <citation type="submission" date="2018-06" db="EMBL/GenBank/DDBJ databases">
        <authorList>
            <consortium name="Pathogen Informatics"/>
            <person name="Doyle S."/>
        </authorList>
    </citation>
    <scope>NUCLEOTIDE SEQUENCE [LARGE SCALE GENOMIC DNA]</scope>
    <source>
        <strain evidence="2 3">NCTC12475</strain>
    </source>
</reference>
<dbReference type="AlphaFoldDB" id="A0A381DHB8"/>
<dbReference type="SMART" id="SM00448">
    <property type="entry name" value="REC"/>
    <property type="match status" value="1"/>
</dbReference>
<gene>
    <name evidence="2" type="ORF">NCTC12475_00248</name>
</gene>
<comment type="caution">
    <text evidence="1">Lacks conserved residue(s) required for the propagation of feature annotation.</text>
</comment>
<dbReference type="Proteomes" id="UP000254920">
    <property type="component" value="Unassembled WGS sequence"/>
</dbReference>
<name>A0A381DHB8_9BACT</name>
<dbReference type="OrthoDB" id="5328903at2"/>
<organism evidence="2 3">
    <name type="scientific">Campylobacter sputorum subsp. sputorum</name>
    <dbReference type="NCBI Taxonomy" id="32024"/>
    <lineage>
        <taxon>Bacteria</taxon>
        <taxon>Pseudomonadati</taxon>
        <taxon>Campylobacterota</taxon>
        <taxon>Epsilonproteobacteria</taxon>
        <taxon>Campylobacterales</taxon>
        <taxon>Campylobacteraceae</taxon>
        <taxon>Campylobacter</taxon>
    </lineage>
</organism>
<sequence length="294" mass="34536">MKVLIVENEIYLAQSIASKLSKFGFECKILESENDYDKNEFFDIILLSTSFSNKKFEQIITENKDSIIIIMITYISNDTVLRPIELGAHDYIQKPFIMEELIRKIEYFINYHKLKMLNTTYKNYFKNNLISPYLKEHELKKLKLPVLIRSIKTQNSDSFALFYTINLDIAFEQIDLKNNNSLEKLKSRIGKNLLYLINFQSLKDKEKMEVLEICAKKQVIISTTNLLEKADCQIIDIPVEDSNLDINEILSIDDYTKLAISKYQNKYSDTDLAKKLGMSRKSLWEKRKKYGIQK</sequence>
<dbReference type="GO" id="GO:0000160">
    <property type="term" value="P:phosphorelay signal transduction system"/>
    <property type="evidence" value="ECO:0007669"/>
    <property type="project" value="InterPro"/>
</dbReference>
<evidence type="ECO:0000256" key="1">
    <source>
        <dbReference type="PROSITE-ProRule" id="PRU00169"/>
    </source>
</evidence>